<accession>B9S4E9</accession>
<organism evidence="1 2">
    <name type="scientific">Ricinus communis</name>
    <name type="common">Castor bean</name>
    <dbReference type="NCBI Taxonomy" id="3988"/>
    <lineage>
        <taxon>Eukaryota</taxon>
        <taxon>Viridiplantae</taxon>
        <taxon>Streptophyta</taxon>
        <taxon>Embryophyta</taxon>
        <taxon>Tracheophyta</taxon>
        <taxon>Spermatophyta</taxon>
        <taxon>Magnoliopsida</taxon>
        <taxon>eudicotyledons</taxon>
        <taxon>Gunneridae</taxon>
        <taxon>Pentapetalae</taxon>
        <taxon>rosids</taxon>
        <taxon>fabids</taxon>
        <taxon>Malpighiales</taxon>
        <taxon>Euphorbiaceae</taxon>
        <taxon>Acalyphoideae</taxon>
        <taxon>Acalypheae</taxon>
        <taxon>Ricinus</taxon>
    </lineage>
</organism>
<evidence type="ECO:0000313" key="1">
    <source>
        <dbReference type="EMBL" id="EEF41577.1"/>
    </source>
</evidence>
<proteinExistence type="predicted"/>
<keyword evidence="2" id="KW-1185">Reference proteome</keyword>
<gene>
    <name evidence="1" type="ORF">RCOM_0689770</name>
</gene>
<dbReference type="Proteomes" id="UP000008311">
    <property type="component" value="Unassembled WGS sequence"/>
</dbReference>
<reference evidence="2" key="1">
    <citation type="journal article" date="2010" name="Nat. Biotechnol.">
        <title>Draft genome sequence of the oilseed species Ricinus communis.</title>
        <authorList>
            <person name="Chan A.P."/>
            <person name="Crabtree J."/>
            <person name="Zhao Q."/>
            <person name="Lorenzi H."/>
            <person name="Orvis J."/>
            <person name="Puiu D."/>
            <person name="Melake-Berhan A."/>
            <person name="Jones K.M."/>
            <person name="Redman J."/>
            <person name="Chen G."/>
            <person name="Cahoon E.B."/>
            <person name="Gedil M."/>
            <person name="Stanke M."/>
            <person name="Haas B.J."/>
            <person name="Wortman J.R."/>
            <person name="Fraser-Liggett C.M."/>
            <person name="Ravel J."/>
            <person name="Rabinowicz P.D."/>
        </authorList>
    </citation>
    <scope>NUCLEOTIDE SEQUENCE [LARGE SCALE GENOMIC DNA]</scope>
    <source>
        <strain evidence="2">cv. Hale</strain>
    </source>
</reference>
<protein>
    <submittedName>
        <fullName evidence="1">Uncharacterized protein</fullName>
    </submittedName>
</protein>
<dbReference type="AlphaFoldDB" id="B9S4E9"/>
<dbReference type="EMBL" id="EQ973864">
    <property type="protein sequence ID" value="EEF41577.1"/>
    <property type="molecule type" value="Genomic_DNA"/>
</dbReference>
<name>B9S4E9_RICCO</name>
<dbReference type="InParanoid" id="B9S4E9"/>
<sequence length="50" mass="5630">MLLEDFTMMVKGIWAIPLNVPGAILHRDCKLKLEYVKDSKKLLISGKGKS</sequence>
<evidence type="ECO:0000313" key="2">
    <source>
        <dbReference type="Proteomes" id="UP000008311"/>
    </source>
</evidence>